<proteinExistence type="predicted"/>
<keyword evidence="2" id="KW-0677">Repeat</keyword>
<dbReference type="InterPro" id="IPR058923">
    <property type="entry name" value="RCC1-like_dom"/>
</dbReference>
<dbReference type="InterPro" id="IPR000408">
    <property type="entry name" value="Reg_chr_condens"/>
</dbReference>
<dbReference type="Pfam" id="PF00628">
    <property type="entry name" value="PHD"/>
    <property type="match status" value="1"/>
</dbReference>
<evidence type="ECO:0000259" key="8">
    <source>
        <dbReference type="PROSITE" id="PS50016"/>
    </source>
</evidence>
<evidence type="ECO:0000313" key="9">
    <source>
        <dbReference type="EMBL" id="WVO21244.1"/>
    </source>
</evidence>
<dbReference type="Pfam" id="PF25390">
    <property type="entry name" value="WD40_RLD"/>
    <property type="match status" value="1"/>
</dbReference>
<protein>
    <recommendedName>
        <fullName evidence="8">PHD-type domain-containing protein</fullName>
    </recommendedName>
</protein>
<dbReference type="InterPro" id="IPR019786">
    <property type="entry name" value="Zinc_finger_PHD-type_CS"/>
</dbReference>
<dbReference type="InterPro" id="IPR028641">
    <property type="entry name" value="RCC2"/>
</dbReference>
<feature type="domain" description="PHD-type" evidence="8">
    <location>
        <begin position="430"/>
        <end position="480"/>
    </location>
</feature>
<dbReference type="SUPFAM" id="SSF50985">
    <property type="entry name" value="RCC1/BLIP-II"/>
    <property type="match status" value="1"/>
</dbReference>
<evidence type="ECO:0000256" key="1">
    <source>
        <dbReference type="ARBA" id="ARBA00022723"/>
    </source>
</evidence>
<dbReference type="EMBL" id="CP143809">
    <property type="protein sequence ID" value="WVO21244.1"/>
    <property type="molecule type" value="Genomic_DNA"/>
</dbReference>
<evidence type="ECO:0000256" key="5">
    <source>
        <dbReference type="PROSITE-ProRule" id="PRU00146"/>
    </source>
</evidence>
<dbReference type="PROSITE" id="PS01359">
    <property type="entry name" value="ZF_PHD_1"/>
    <property type="match status" value="1"/>
</dbReference>
<organism evidence="9 10">
    <name type="scientific">Cryptococcus decagattii</name>
    <dbReference type="NCBI Taxonomy" id="1859122"/>
    <lineage>
        <taxon>Eukaryota</taxon>
        <taxon>Fungi</taxon>
        <taxon>Dikarya</taxon>
        <taxon>Basidiomycota</taxon>
        <taxon>Agaricomycotina</taxon>
        <taxon>Tremellomycetes</taxon>
        <taxon>Tremellales</taxon>
        <taxon>Cryptococcaceae</taxon>
        <taxon>Cryptococcus</taxon>
        <taxon>Cryptococcus gattii species complex</taxon>
    </lineage>
</organism>
<evidence type="ECO:0000256" key="2">
    <source>
        <dbReference type="ARBA" id="ARBA00022737"/>
    </source>
</evidence>
<dbReference type="InterPro" id="IPR001965">
    <property type="entry name" value="Znf_PHD"/>
</dbReference>
<dbReference type="InterPro" id="IPR011011">
    <property type="entry name" value="Znf_FYVE_PHD"/>
</dbReference>
<evidence type="ECO:0000256" key="6">
    <source>
        <dbReference type="PROSITE-ProRule" id="PRU00235"/>
    </source>
</evidence>
<evidence type="ECO:0000313" key="10">
    <source>
        <dbReference type="Proteomes" id="UP001432216"/>
    </source>
</evidence>
<dbReference type="Proteomes" id="UP001432216">
    <property type="component" value="Chromosome 4"/>
</dbReference>
<evidence type="ECO:0000256" key="7">
    <source>
        <dbReference type="SAM" id="MobiDB-lite"/>
    </source>
</evidence>
<feature type="repeat" description="RCC1" evidence="6">
    <location>
        <begin position="357"/>
        <end position="413"/>
    </location>
</feature>
<feature type="region of interest" description="Disordered" evidence="7">
    <location>
        <begin position="505"/>
        <end position="566"/>
    </location>
</feature>
<name>A0ABZ2ASL6_9TREE</name>
<dbReference type="PANTHER" id="PTHR46207:SF1">
    <property type="entry name" value="PROTEIN RCC2"/>
    <property type="match status" value="1"/>
</dbReference>
<keyword evidence="4" id="KW-0862">Zinc</keyword>
<keyword evidence="1" id="KW-0479">Metal-binding</keyword>
<gene>
    <name evidence="9" type="ORF">IAS62_002551</name>
</gene>
<dbReference type="GeneID" id="89989324"/>
<feature type="compositionally biased region" description="Basic residues" evidence="7">
    <location>
        <begin position="553"/>
        <end position="566"/>
    </location>
</feature>
<sequence length="583" mass="61795">MANVSAEGSNWGRVLICGGTDWATNGRKERSSGKAPTDLMEPHILRSLCNVKASKIITGPSANYAIILDIHGAAYLFGRPPAMVQSNGVISENIPLKISPLSVGSPEGTKWVNGAAGRSHFLLVDSRGDVWGCGNNIVGQIGVPVATVVDKLTKVAGPWVGDPEAKIVQATAGHTFSLFLTSTGQVYASGSSEFGQLGNGKTGERLVKAGKIAYDIEVPPRLVQGFENVKIIEIASGNQHSLALDDNGYVYSWGFAGYSRLGLQDQKDRLLPTIVPSFAGSNELTRARSIACGPTSSTVVDRQNMILIAGKWKLSGDGSTGQPYTRFKHIQDVMSCKVIKTSSGGCTHFITTPDPEGGVMTVGFGQGVLYGELGLGSDSAKSATKPQKIIPLSGVDMIDVAGGAFFTLFLARPNSALSDLDRYPIHINSASLCLVCDTDHEQDAPLECERCDQPYHIGCLSPPLSAVPEGEWFCPECALEADAGPDELFKPALGITIPKVVNGKKGPKQDAVEAGSNPQAPVSTTDAALTPSKSVSGTKRSWEEEKSAQGSGKKPRKSKAINLQHKHSSLDVWWRPLAETSID</sequence>
<dbReference type="PROSITE" id="PS00626">
    <property type="entry name" value="RCC1_2"/>
    <property type="match status" value="1"/>
</dbReference>
<feature type="compositionally biased region" description="Polar residues" evidence="7">
    <location>
        <begin position="516"/>
        <end position="539"/>
    </location>
</feature>
<dbReference type="InterPro" id="IPR009091">
    <property type="entry name" value="RCC1/BLIP-II"/>
</dbReference>
<dbReference type="Gene3D" id="2.130.10.30">
    <property type="entry name" value="Regulator of chromosome condensation 1/beta-lactamase-inhibitor protein II"/>
    <property type="match status" value="2"/>
</dbReference>
<feature type="repeat" description="RCC1" evidence="6">
    <location>
        <begin position="184"/>
        <end position="247"/>
    </location>
</feature>
<evidence type="ECO:0000256" key="4">
    <source>
        <dbReference type="ARBA" id="ARBA00022833"/>
    </source>
</evidence>
<dbReference type="InterPro" id="IPR019787">
    <property type="entry name" value="Znf_PHD-finger"/>
</dbReference>
<reference evidence="9 10" key="1">
    <citation type="submission" date="2024-01" db="EMBL/GenBank/DDBJ databases">
        <title>Comparative genomics of Cryptococcus and Kwoniella reveals pathogenesis evolution and contrasting modes of karyotype evolution via chromosome fusion or intercentromeric recombination.</title>
        <authorList>
            <person name="Coelho M.A."/>
            <person name="David-Palma M."/>
            <person name="Shea T."/>
            <person name="Bowers K."/>
            <person name="McGinley-Smith S."/>
            <person name="Mohammad A.W."/>
            <person name="Gnirke A."/>
            <person name="Yurkov A.M."/>
            <person name="Nowrousian M."/>
            <person name="Sun S."/>
            <person name="Cuomo C.A."/>
            <person name="Heitman J."/>
        </authorList>
    </citation>
    <scope>NUCLEOTIDE SEQUENCE [LARGE SCALE GENOMIC DNA]</scope>
    <source>
        <strain evidence="9 10">7685027</strain>
    </source>
</reference>
<keyword evidence="10" id="KW-1185">Reference proteome</keyword>
<feature type="repeat" description="RCC1" evidence="6">
    <location>
        <begin position="248"/>
        <end position="303"/>
    </location>
</feature>
<dbReference type="PROSITE" id="PS50016">
    <property type="entry name" value="ZF_PHD_2"/>
    <property type="match status" value="1"/>
</dbReference>
<keyword evidence="3 5" id="KW-0863">Zinc-finger</keyword>
<dbReference type="SUPFAM" id="SSF57903">
    <property type="entry name" value="FYVE/PHD zinc finger"/>
    <property type="match status" value="1"/>
</dbReference>
<dbReference type="PROSITE" id="PS50012">
    <property type="entry name" value="RCC1_3"/>
    <property type="match status" value="3"/>
</dbReference>
<dbReference type="RefSeq" id="XP_064720483.1">
    <property type="nucleotide sequence ID" value="XM_064864411.1"/>
</dbReference>
<dbReference type="SMART" id="SM00249">
    <property type="entry name" value="PHD"/>
    <property type="match status" value="1"/>
</dbReference>
<dbReference type="Gene3D" id="3.30.40.10">
    <property type="entry name" value="Zinc/RING finger domain, C3HC4 (zinc finger)"/>
    <property type="match status" value="1"/>
</dbReference>
<dbReference type="PANTHER" id="PTHR46207">
    <property type="entry name" value="PROTEIN RCC2"/>
    <property type="match status" value="1"/>
</dbReference>
<evidence type="ECO:0000256" key="3">
    <source>
        <dbReference type="ARBA" id="ARBA00022771"/>
    </source>
</evidence>
<dbReference type="InterPro" id="IPR013083">
    <property type="entry name" value="Znf_RING/FYVE/PHD"/>
</dbReference>
<accession>A0ABZ2ASL6</accession>